<dbReference type="RefSeq" id="WP_144041180.1">
    <property type="nucleotide sequence ID" value="NZ_BMPL01000032.1"/>
</dbReference>
<dbReference type="EMBL" id="VKGK01000020">
    <property type="protein sequence ID" value="TRY13342.1"/>
    <property type="molecule type" value="Genomic_DNA"/>
</dbReference>
<feature type="transmembrane region" description="Helical" evidence="1">
    <location>
        <begin position="70"/>
        <end position="91"/>
    </location>
</feature>
<feature type="transmembrane region" description="Helical" evidence="1">
    <location>
        <begin position="6"/>
        <end position="26"/>
    </location>
</feature>
<dbReference type="Proteomes" id="UP000318126">
    <property type="component" value="Unassembled WGS sequence"/>
</dbReference>
<evidence type="ECO:0000313" key="3">
    <source>
        <dbReference type="Proteomes" id="UP000318126"/>
    </source>
</evidence>
<keyword evidence="1" id="KW-0472">Membrane</keyword>
<gene>
    <name evidence="2" type="ORF">FN961_15970</name>
</gene>
<comment type="caution">
    <text evidence="2">The sequence shown here is derived from an EMBL/GenBank/DDBJ whole genome shotgun (WGS) entry which is preliminary data.</text>
</comment>
<accession>A0A553JLK8</accession>
<evidence type="ECO:0000313" key="2">
    <source>
        <dbReference type="EMBL" id="TRY13342.1"/>
    </source>
</evidence>
<name>A0A553JLK8_SHEHA</name>
<keyword evidence="1" id="KW-0812">Transmembrane</keyword>
<protein>
    <submittedName>
        <fullName evidence="2">Uncharacterized protein</fullName>
    </submittedName>
</protein>
<keyword evidence="1" id="KW-1133">Transmembrane helix</keyword>
<proteinExistence type="predicted"/>
<keyword evidence="3" id="KW-1185">Reference proteome</keyword>
<organism evidence="2 3">
    <name type="scientific">Shewanella hanedai</name>
    <name type="common">Alteromonas hanedai</name>
    <dbReference type="NCBI Taxonomy" id="25"/>
    <lineage>
        <taxon>Bacteria</taxon>
        <taxon>Pseudomonadati</taxon>
        <taxon>Pseudomonadota</taxon>
        <taxon>Gammaproteobacteria</taxon>
        <taxon>Alteromonadales</taxon>
        <taxon>Shewanellaceae</taxon>
        <taxon>Shewanella</taxon>
    </lineage>
</organism>
<sequence length="97" mass="10828">MESFFHITSVLTGVLGCITWLGLMLASLPGAEVSKSIYARMIRGMFYVHPVLVIMTVCLIRYYVDSVPVALLLAAVPLLPIGLMWLIFGLWERSKVK</sequence>
<feature type="transmembrane region" description="Helical" evidence="1">
    <location>
        <begin position="46"/>
        <end position="64"/>
    </location>
</feature>
<evidence type="ECO:0000256" key="1">
    <source>
        <dbReference type="SAM" id="Phobius"/>
    </source>
</evidence>
<reference evidence="3" key="1">
    <citation type="submission" date="2019-07" db="EMBL/GenBank/DDBJ databases">
        <title>Shewanella sp. YLB-08 draft genomic sequence.</title>
        <authorList>
            <person name="Yu L."/>
        </authorList>
    </citation>
    <scope>NUCLEOTIDE SEQUENCE [LARGE SCALE GENOMIC DNA]</scope>
    <source>
        <strain evidence="3">JCM 20706</strain>
    </source>
</reference>
<dbReference type="AlphaFoldDB" id="A0A553JLK8"/>